<dbReference type="AlphaFoldDB" id="A0A6F8PPN8"/>
<proteinExistence type="inferred from homology"/>
<accession>A0A6F8PPN8</accession>
<gene>
    <name evidence="2" type="ORF">THMIRHAT_17060</name>
</gene>
<dbReference type="RefSeq" id="WP_173291719.1">
    <property type="nucleotide sequence ID" value="NZ_AP021888.1"/>
</dbReference>
<sequence length="161" mass="16820">MGIFNSKSARTRQEGGKTIIAQGCRISGELADLKGTLHVDGFIEGTVSTEFDISVGETGVVNGLIKAENIVVSGILEGKVTCKSIDILSTGKVMGEVICGALMIEAGGKFIGESRELTDGAMIVSLAEAERLSDSRVAKLVDANIDEAPEDFQNKKASGSK</sequence>
<evidence type="ECO:0000313" key="2">
    <source>
        <dbReference type="EMBL" id="BBP43960.1"/>
    </source>
</evidence>
<protein>
    <recommendedName>
        <fullName evidence="4">Cell shape determination protein CcmA</fullName>
    </recommendedName>
</protein>
<comment type="similarity">
    <text evidence="1">Belongs to the bactofilin family.</text>
</comment>
<dbReference type="PANTHER" id="PTHR35024:SF4">
    <property type="entry name" value="POLYMER-FORMING CYTOSKELETAL PROTEIN"/>
    <property type="match status" value="1"/>
</dbReference>
<evidence type="ECO:0000256" key="1">
    <source>
        <dbReference type="ARBA" id="ARBA00044755"/>
    </source>
</evidence>
<keyword evidence="3" id="KW-1185">Reference proteome</keyword>
<dbReference type="KEGG" id="tzo:THMIRHAT_17060"/>
<organism evidence="2 3">
    <name type="scientific">Thiosulfativibrio zosterae</name>
    <dbReference type="NCBI Taxonomy" id="2675053"/>
    <lineage>
        <taxon>Bacteria</taxon>
        <taxon>Pseudomonadati</taxon>
        <taxon>Pseudomonadota</taxon>
        <taxon>Gammaproteobacteria</taxon>
        <taxon>Thiotrichales</taxon>
        <taxon>Piscirickettsiaceae</taxon>
        <taxon>Thiosulfativibrio</taxon>
    </lineage>
</organism>
<reference evidence="3" key="1">
    <citation type="submission" date="2019-11" db="EMBL/GenBank/DDBJ databases">
        <title>Isolation and characterization of two novel species in the genus Thiomicrorhabdus.</title>
        <authorList>
            <person name="Mochizuki J."/>
            <person name="Kojima H."/>
            <person name="Fukui M."/>
        </authorList>
    </citation>
    <scope>NUCLEOTIDE SEQUENCE [LARGE SCALE GENOMIC DNA]</scope>
    <source>
        <strain evidence="3">AkT22</strain>
    </source>
</reference>
<dbReference type="InterPro" id="IPR007607">
    <property type="entry name" value="BacA/B"/>
</dbReference>
<dbReference type="Pfam" id="PF04519">
    <property type="entry name" value="Bactofilin"/>
    <property type="match status" value="1"/>
</dbReference>
<dbReference type="Proteomes" id="UP000501466">
    <property type="component" value="Chromosome"/>
</dbReference>
<dbReference type="PANTHER" id="PTHR35024">
    <property type="entry name" value="HYPOTHETICAL CYTOSOLIC PROTEIN"/>
    <property type="match status" value="1"/>
</dbReference>
<evidence type="ECO:0008006" key="4">
    <source>
        <dbReference type="Google" id="ProtNLM"/>
    </source>
</evidence>
<name>A0A6F8PPN8_9GAMM</name>
<evidence type="ECO:0000313" key="3">
    <source>
        <dbReference type="Proteomes" id="UP000501466"/>
    </source>
</evidence>
<dbReference type="EMBL" id="AP021888">
    <property type="protein sequence ID" value="BBP43960.1"/>
    <property type="molecule type" value="Genomic_DNA"/>
</dbReference>